<dbReference type="AlphaFoldDB" id="A0AAD2PWD7"/>
<evidence type="ECO:0000256" key="1">
    <source>
        <dbReference type="SAM" id="MobiDB-lite"/>
    </source>
</evidence>
<proteinExistence type="predicted"/>
<organism evidence="2 3">
    <name type="scientific">Cylindrotheca closterium</name>
    <dbReference type="NCBI Taxonomy" id="2856"/>
    <lineage>
        <taxon>Eukaryota</taxon>
        <taxon>Sar</taxon>
        <taxon>Stramenopiles</taxon>
        <taxon>Ochrophyta</taxon>
        <taxon>Bacillariophyta</taxon>
        <taxon>Bacillariophyceae</taxon>
        <taxon>Bacillariophycidae</taxon>
        <taxon>Bacillariales</taxon>
        <taxon>Bacillariaceae</taxon>
        <taxon>Cylindrotheca</taxon>
    </lineage>
</organism>
<accession>A0AAD2PWD7</accession>
<dbReference type="EMBL" id="CAKOGP040002047">
    <property type="protein sequence ID" value="CAJ1960126.1"/>
    <property type="molecule type" value="Genomic_DNA"/>
</dbReference>
<dbReference type="Proteomes" id="UP001295423">
    <property type="component" value="Unassembled WGS sequence"/>
</dbReference>
<keyword evidence="3" id="KW-1185">Reference proteome</keyword>
<evidence type="ECO:0000313" key="3">
    <source>
        <dbReference type="Proteomes" id="UP001295423"/>
    </source>
</evidence>
<gene>
    <name evidence="2" type="ORF">CYCCA115_LOCUS18542</name>
</gene>
<feature type="compositionally biased region" description="Acidic residues" evidence="1">
    <location>
        <begin position="15"/>
        <end position="32"/>
    </location>
</feature>
<comment type="caution">
    <text evidence="2">The sequence shown here is derived from an EMBL/GenBank/DDBJ whole genome shotgun (WGS) entry which is preliminary data.</text>
</comment>
<name>A0AAD2PWD7_9STRA</name>
<protein>
    <submittedName>
        <fullName evidence="2">Uncharacterized protein</fullName>
    </submittedName>
</protein>
<reference evidence="2" key="1">
    <citation type="submission" date="2023-08" db="EMBL/GenBank/DDBJ databases">
        <authorList>
            <person name="Audoor S."/>
            <person name="Bilcke G."/>
        </authorList>
    </citation>
    <scope>NUCLEOTIDE SEQUENCE</scope>
</reference>
<sequence length="305" mass="34946">MTVTEVVETKLDEEHYVDEDGTEPVEGTEGEETETKSGHTVPKGVAVEELKSYRGHKKLRDECPPAVQELLTAKGAFDVYDKFVSTMASEKSTRGPLGKWRDKQFISVLDLFQDEFIDKGVKVSLCKRSSGKGTYRWLEFIDVEALEEPYVPQYDVSNLSGQILETCYSKLQFPNGVAVEELKSWKGRKKLKEKIPIYLEKLLKKNDLMAEYDQLIDHVIESGVSANMKNWETEKLQAILEEYKPMFAAKGVDVFVSHKQEYVSHGQYGGHTEFFRWIEYVDRAEQPSYTPQRNADEKDEACTIM</sequence>
<evidence type="ECO:0000313" key="2">
    <source>
        <dbReference type="EMBL" id="CAJ1960126.1"/>
    </source>
</evidence>
<feature type="region of interest" description="Disordered" evidence="1">
    <location>
        <begin position="15"/>
        <end position="40"/>
    </location>
</feature>